<gene>
    <name evidence="2" type="ORF">DFQ00_105157</name>
    <name evidence="3" type="ORF">HUB98_10020</name>
</gene>
<dbReference type="AlphaFoldDB" id="A0A2V4WDU6"/>
<keyword evidence="1" id="KW-0472">Membrane</keyword>
<evidence type="ECO:0000313" key="3">
    <source>
        <dbReference type="EMBL" id="QKS56642.1"/>
    </source>
</evidence>
<evidence type="ECO:0000313" key="4">
    <source>
        <dbReference type="Proteomes" id="UP000247790"/>
    </source>
</evidence>
<evidence type="ECO:0000313" key="2">
    <source>
        <dbReference type="EMBL" id="PYE49653.1"/>
    </source>
</evidence>
<dbReference type="EMBL" id="CP054614">
    <property type="protein sequence ID" value="QKS56642.1"/>
    <property type="molecule type" value="Genomic_DNA"/>
</dbReference>
<reference evidence="3 5" key="2">
    <citation type="submission" date="2020-06" db="EMBL/GenBank/DDBJ databases">
        <title>Complete genome of Paenibacillus barcinonensis KACC11450.</title>
        <authorList>
            <person name="Kim M."/>
            <person name="Park Y.-J."/>
            <person name="Shin J.-H."/>
        </authorList>
    </citation>
    <scope>NUCLEOTIDE SEQUENCE [LARGE SCALE GENOMIC DNA]</scope>
    <source>
        <strain evidence="3 5">KACC11450</strain>
    </source>
</reference>
<keyword evidence="1" id="KW-0812">Transmembrane</keyword>
<sequence length="56" mass="6737">MKNMRENVFTFIGNFVIAYFIFGEGTVERPLMFALWMFMLMMGMDWYRSRGSHTLN</sequence>
<organism evidence="2 4">
    <name type="scientific">Paenibacillus barcinonensis</name>
    <dbReference type="NCBI Taxonomy" id="198119"/>
    <lineage>
        <taxon>Bacteria</taxon>
        <taxon>Bacillati</taxon>
        <taxon>Bacillota</taxon>
        <taxon>Bacilli</taxon>
        <taxon>Bacillales</taxon>
        <taxon>Paenibacillaceae</taxon>
        <taxon>Paenibacillus</taxon>
    </lineage>
</organism>
<proteinExistence type="predicted"/>
<dbReference type="RefSeq" id="WP_167433654.1">
    <property type="nucleotide sequence ID" value="NZ_CP054614.1"/>
</dbReference>
<name>A0A2V4WDU6_PAEBA</name>
<evidence type="ECO:0000313" key="5">
    <source>
        <dbReference type="Proteomes" id="UP000509327"/>
    </source>
</evidence>
<protein>
    <submittedName>
        <fullName evidence="2">Uncharacterized protein</fullName>
    </submittedName>
</protein>
<evidence type="ECO:0000256" key="1">
    <source>
        <dbReference type="SAM" id="Phobius"/>
    </source>
</evidence>
<accession>A0A2V4WDU6</accession>
<dbReference type="EMBL" id="QJSW01000005">
    <property type="protein sequence ID" value="PYE49653.1"/>
    <property type="molecule type" value="Genomic_DNA"/>
</dbReference>
<dbReference type="Proteomes" id="UP000509327">
    <property type="component" value="Chromosome"/>
</dbReference>
<dbReference type="Proteomes" id="UP000247790">
    <property type="component" value="Unassembled WGS sequence"/>
</dbReference>
<feature type="transmembrane region" description="Helical" evidence="1">
    <location>
        <begin position="29"/>
        <end position="47"/>
    </location>
</feature>
<keyword evidence="5" id="KW-1185">Reference proteome</keyword>
<feature type="transmembrane region" description="Helical" evidence="1">
    <location>
        <begin position="7"/>
        <end position="23"/>
    </location>
</feature>
<reference evidence="2 4" key="1">
    <citation type="submission" date="2018-06" db="EMBL/GenBank/DDBJ databases">
        <title>Genomic Encyclopedia of Type Strains, Phase III (KMG-III): the genomes of soil and plant-associated and newly described type strains.</title>
        <authorList>
            <person name="Whitman W."/>
        </authorList>
    </citation>
    <scope>NUCLEOTIDE SEQUENCE [LARGE SCALE GENOMIC DNA]</scope>
    <source>
        <strain evidence="2 4">CECT 7022</strain>
    </source>
</reference>
<keyword evidence="1" id="KW-1133">Transmembrane helix</keyword>